<dbReference type="EMBL" id="RCHS01002401">
    <property type="protein sequence ID" value="RMX47639.1"/>
    <property type="molecule type" value="Genomic_DNA"/>
</dbReference>
<evidence type="ECO:0000313" key="2">
    <source>
        <dbReference type="EMBL" id="RMX47639.1"/>
    </source>
</evidence>
<feature type="region of interest" description="Disordered" evidence="1">
    <location>
        <begin position="117"/>
        <end position="199"/>
    </location>
</feature>
<accession>A0A3M6U254</accession>
<keyword evidence="3" id="KW-1185">Reference proteome</keyword>
<protein>
    <submittedName>
        <fullName evidence="2">Uncharacterized protein</fullName>
    </submittedName>
</protein>
<evidence type="ECO:0000256" key="1">
    <source>
        <dbReference type="SAM" id="MobiDB-lite"/>
    </source>
</evidence>
<comment type="caution">
    <text evidence="2">The sequence shown here is derived from an EMBL/GenBank/DDBJ whole genome shotgun (WGS) entry which is preliminary data.</text>
</comment>
<sequence length="260" mass="28418">MLKKFSVANAPPRFDLSQVPNVGEESDSHVFCHGKTAKLHSRIGGFQDEKQGTRLRKVSLMPPIPSARNSPSFSKTSGSRGSDGLQTYSENDLDQNNNDMYGLKVFGETGYLAMNSGKKSTAEKPSDTGFQLDSSNDSNKLPKILKPKKKVSKGSKRKKTNAMNDGSQGSQGSDFYAQVGGTEDDKGTSSESAAGQDSGELINKYGLDLKRDFNMEVTRPFTFSYFPEIHIKKKKKGGDKETGKKIQRKISKVKTPSSLS</sequence>
<feature type="compositionally biased region" description="Polar residues" evidence="1">
    <location>
        <begin position="128"/>
        <end position="139"/>
    </location>
</feature>
<feature type="compositionally biased region" description="Polar residues" evidence="1">
    <location>
        <begin position="161"/>
        <end position="173"/>
    </location>
</feature>
<gene>
    <name evidence="2" type="ORF">pdam_00020624</name>
</gene>
<proteinExistence type="predicted"/>
<dbReference type="OrthoDB" id="5978455at2759"/>
<feature type="region of interest" description="Disordered" evidence="1">
    <location>
        <begin position="1"/>
        <end position="28"/>
    </location>
</feature>
<dbReference type="AlphaFoldDB" id="A0A3M6U254"/>
<feature type="region of interest" description="Disordered" evidence="1">
    <location>
        <begin position="232"/>
        <end position="260"/>
    </location>
</feature>
<name>A0A3M6U254_POCDA</name>
<dbReference type="Proteomes" id="UP000275408">
    <property type="component" value="Unassembled WGS sequence"/>
</dbReference>
<feature type="compositionally biased region" description="Polar residues" evidence="1">
    <location>
        <begin position="67"/>
        <end position="96"/>
    </location>
</feature>
<organism evidence="2 3">
    <name type="scientific">Pocillopora damicornis</name>
    <name type="common">Cauliflower coral</name>
    <name type="synonym">Millepora damicornis</name>
    <dbReference type="NCBI Taxonomy" id="46731"/>
    <lineage>
        <taxon>Eukaryota</taxon>
        <taxon>Metazoa</taxon>
        <taxon>Cnidaria</taxon>
        <taxon>Anthozoa</taxon>
        <taxon>Hexacorallia</taxon>
        <taxon>Scleractinia</taxon>
        <taxon>Astrocoeniina</taxon>
        <taxon>Pocilloporidae</taxon>
        <taxon>Pocillopora</taxon>
    </lineage>
</organism>
<reference evidence="2 3" key="1">
    <citation type="journal article" date="2018" name="Sci. Rep.">
        <title>Comparative analysis of the Pocillopora damicornis genome highlights role of immune system in coral evolution.</title>
        <authorList>
            <person name="Cunning R."/>
            <person name="Bay R.A."/>
            <person name="Gillette P."/>
            <person name="Baker A.C."/>
            <person name="Traylor-Knowles N."/>
        </authorList>
    </citation>
    <scope>NUCLEOTIDE SEQUENCE [LARGE SCALE GENOMIC DNA]</scope>
    <source>
        <strain evidence="2">RSMAS</strain>
        <tissue evidence="2">Whole animal</tissue>
    </source>
</reference>
<feature type="compositionally biased region" description="Basic residues" evidence="1">
    <location>
        <begin position="143"/>
        <end position="160"/>
    </location>
</feature>
<evidence type="ECO:0000313" key="3">
    <source>
        <dbReference type="Proteomes" id="UP000275408"/>
    </source>
</evidence>
<feature type="region of interest" description="Disordered" evidence="1">
    <location>
        <begin position="42"/>
        <end position="96"/>
    </location>
</feature>